<dbReference type="PROSITE" id="PS51257">
    <property type="entry name" value="PROKAR_LIPOPROTEIN"/>
    <property type="match status" value="1"/>
</dbReference>
<dbReference type="Proteomes" id="UP001500101">
    <property type="component" value="Unassembled WGS sequence"/>
</dbReference>
<accession>A0ABP7YLN8</accession>
<reference evidence="2" key="1">
    <citation type="journal article" date="2019" name="Int. J. Syst. Evol. Microbiol.">
        <title>The Global Catalogue of Microorganisms (GCM) 10K type strain sequencing project: providing services to taxonomists for standard genome sequencing and annotation.</title>
        <authorList>
            <consortium name="The Broad Institute Genomics Platform"/>
            <consortium name="The Broad Institute Genome Sequencing Center for Infectious Disease"/>
            <person name="Wu L."/>
            <person name="Ma J."/>
        </authorList>
    </citation>
    <scope>NUCLEOTIDE SEQUENCE [LARGE SCALE GENOMIC DNA]</scope>
    <source>
        <strain evidence="2">JCM 16704</strain>
    </source>
</reference>
<gene>
    <name evidence="1" type="ORF">GCM10022216_12850</name>
</gene>
<comment type="caution">
    <text evidence="1">The sequence shown here is derived from an EMBL/GenBank/DDBJ whole genome shotgun (WGS) entry which is preliminary data.</text>
</comment>
<dbReference type="Gene3D" id="2.60.40.1820">
    <property type="match status" value="1"/>
</dbReference>
<evidence type="ECO:0000313" key="1">
    <source>
        <dbReference type="EMBL" id="GAA4137126.1"/>
    </source>
</evidence>
<evidence type="ECO:0000313" key="2">
    <source>
        <dbReference type="Proteomes" id="UP001500101"/>
    </source>
</evidence>
<keyword evidence="2" id="KW-1185">Reference proteome</keyword>
<protein>
    <recommendedName>
        <fullName evidence="3">Late embryogenesis abundant protein</fullName>
    </recommendedName>
</protein>
<evidence type="ECO:0008006" key="3">
    <source>
        <dbReference type="Google" id="ProtNLM"/>
    </source>
</evidence>
<dbReference type="EMBL" id="BAAAZI010000006">
    <property type="protein sequence ID" value="GAA4137126.1"/>
    <property type="molecule type" value="Genomic_DNA"/>
</dbReference>
<name>A0ABP7YLN8_9SPHI</name>
<dbReference type="RefSeq" id="WP_344673796.1">
    <property type="nucleotide sequence ID" value="NZ_BAAAZI010000006.1"/>
</dbReference>
<organism evidence="1 2">
    <name type="scientific">Sphingobacterium kyonggiense</name>
    <dbReference type="NCBI Taxonomy" id="714075"/>
    <lineage>
        <taxon>Bacteria</taxon>
        <taxon>Pseudomonadati</taxon>
        <taxon>Bacteroidota</taxon>
        <taxon>Sphingobacteriia</taxon>
        <taxon>Sphingobacteriales</taxon>
        <taxon>Sphingobacteriaceae</taxon>
        <taxon>Sphingobacterium</taxon>
    </lineage>
</organism>
<sequence>MKKLLGLVAVCTVLLLSGCQINKKAQIKALADCEYDVESVEQVRFNGKKIESYKGADGNYNISSLAGLAVALFSKELPLEGKVNLKITNPEIKKAAFNSFKYIIEIQGSPLFEGKVDQNVNLSQGESVIVPMTFKANIFNKAKENGFERFFDEMFNKKSEGFLALKIKPSINIAGQNIYYPSYITVDKNFGKKLFDLFGK</sequence>
<proteinExistence type="predicted"/>